<proteinExistence type="predicted"/>
<dbReference type="KEGG" id="dto:TOL2_C30290"/>
<evidence type="ECO:0000313" key="1">
    <source>
        <dbReference type="EMBL" id="CCK81188.1"/>
    </source>
</evidence>
<organism evidence="1 2">
    <name type="scientific">Desulfobacula toluolica (strain DSM 7467 / Tol2)</name>
    <dbReference type="NCBI Taxonomy" id="651182"/>
    <lineage>
        <taxon>Bacteria</taxon>
        <taxon>Pseudomonadati</taxon>
        <taxon>Thermodesulfobacteriota</taxon>
        <taxon>Desulfobacteria</taxon>
        <taxon>Desulfobacterales</taxon>
        <taxon>Desulfobacteraceae</taxon>
        <taxon>Desulfobacula</taxon>
    </lineage>
</organism>
<gene>
    <name evidence="1" type="ordered locus">TOL2_C30290</name>
</gene>
<dbReference type="HOGENOM" id="CLU_1154992_0_0_7"/>
<dbReference type="Proteomes" id="UP000007347">
    <property type="component" value="Chromosome"/>
</dbReference>
<accession>K0NMD5</accession>
<reference evidence="1 2" key="1">
    <citation type="journal article" date="2013" name="Environ. Microbiol.">
        <title>Complete genome, catabolic sub-proteomes and key-metabolites of Desulfobacula toluolica Tol2, a marine, aromatic compound-degrading, sulfate-reducing bacterium.</title>
        <authorList>
            <person name="Wohlbrand L."/>
            <person name="Jacob J.H."/>
            <person name="Kube M."/>
            <person name="Mussmann M."/>
            <person name="Jarling R."/>
            <person name="Beck A."/>
            <person name="Amann R."/>
            <person name="Wilkes H."/>
            <person name="Reinhardt R."/>
            <person name="Rabus R."/>
        </authorList>
    </citation>
    <scope>NUCLEOTIDE SEQUENCE [LARGE SCALE GENOMIC DNA]</scope>
    <source>
        <strain evidence="2">DSM 7467 / Tol2</strain>
    </source>
</reference>
<dbReference type="EMBL" id="FO203503">
    <property type="protein sequence ID" value="CCK81188.1"/>
    <property type="molecule type" value="Genomic_DNA"/>
</dbReference>
<evidence type="ECO:0000313" key="2">
    <source>
        <dbReference type="Proteomes" id="UP000007347"/>
    </source>
</evidence>
<dbReference type="STRING" id="651182.TOL2_C30290"/>
<sequence length="240" mass="26333">MSSHYNITNQRLIIVFNSEQTFDGITINNGHSNGNDTDYGAKNVKIHISTDAITDTTYNAAISNSTKIYDGTFDQHNASNSADDQILTLIATTVLEDMAMDIELWQSKLNDAPLDIHVAQWTEEDAKLDIAAYFQSMTDMPIDAQAAAWARKNNKLDLFIGSQEIEDTPLNIQLAKEDIKNILLDISLADGIITLDAAMDIALGDGNNITDIGMDLMAIGTIPSFQAVYAMNLDSIIKEI</sequence>
<name>K0NMD5_DESTT</name>
<dbReference type="AlphaFoldDB" id="K0NMD5"/>
<dbReference type="Gene3D" id="2.60.120.260">
    <property type="entry name" value="Galactose-binding domain-like"/>
    <property type="match status" value="1"/>
</dbReference>
<protein>
    <submittedName>
        <fullName evidence="1">Uncharacterized protein</fullName>
    </submittedName>
</protein>
<keyword evidence="2" id="KW-1185">Reference proteome</keyword>